<dbReference type="Proteomes" id="UP001315278">
    <property type="component" value="Unassembled WGS sequence"/>
</dbReference>
<dbReference type="RefSeq" id="WP_212493246.1">
    <property type="nucleotide sequence ID" value="NZ_JAFCJH010000017.1"/>
</dbReference>
<keyword evidence="1" id="KW-0238">DNA-binding</keyword>
<evidence type="ECO:0000313" key="2">
    <source>
        <dbReference type="Proteomes" id="UP001315278"/>
    </source>
</evidence>
<dbReference type="GO" id="GO:0003677">
    <property type="term" value="F:DNA binding"/>
    <property type="evidence" value="ECO:0007669"/>
    <property type="project" value="UniProtKB-KW"/>
</dbReference>
<name>A0ABS5FKJ2_9BRAD</name>
<sequence>MSLDDFTGRNLPARLVAARYGICGRTLSRWIETAELAFPQPIVINKRRYFSEDALTEWDRRRAHKVAEVA</sequence>
<proteinExistence type="predicted"/>
<organism evidence="1 2">
    <name type="scientific">Bradyrhizobium jicamae</name>
    <dbReference type="NCBI Taxonomy" id="280332"/>
    <lineage>
        <taxon>Bacteria</taxon>
        <taxon>Pseudomonadati</taxon>
        <taxon>Pseudomonadota</taxon>
        <taxon>Alphaproteobacteria</taxon>
        <taxon>Hyphomicrobiales</taxon>
        <taxon>Nitrobacteraceae</taxon>
        <taxon>Bradyrhizobium</taxon>
    </lineage>
</organism>
<accession>A0ABS5FKJ2</accession>
<comment type="caution">
    <text evidence="1">The sequence shown here is derived from an EMBL/GenBank/DDBJ whole genome shotgun (WGS) entry which is preliminary data.</text>
</comment>
<gene>
    <name evidence="1" type="ORF">JQ615_18125</name>
</gene>
<keyword evidence="2" id="KW-1185">Reference proteome</keyword>
<protein>
    <submittedName>
        <fullName evidence="1">DNA-binding protein</fullName>
    </submittedName>
</protein>
<dbReference type="EMBL" id="JAFCJH010000017">
    <property type="protein sequence ID" value="MBR0797309.1"/>
    <property type="molecule type" value="Genomic_DNA"/>
</dbReference>
<evidence type="ECO:0000313" key="1">
    <source>
        <dbReference type="EMBL" id="MBR0797309.1"/>
    </source>
</evidence>
<reference evidence="2" key="1">
    <citation type="journal article" date="2021" name="ISME J.">
        <title>Evolutionary origin and ecological implication of a unique nif island in free-living Bradyrhizobium lineages.</title>
        <authorList>
            <person name="Tao J."/>
        </authorList>
    </citation>
    <scope>NUCLEOTIDE SEQUENCE [LARGE SCALE GENOMIC DNA]</scope>
    <source>
        <strain evidence="2">SZCCT0434</strain>
    </source>
</reference>